<keyword evidence="2" id="KW-1185">Reference proteome</keyword>
<evidence type="ECO:0000313" key="2">
    <source>
        <dbReference type="Proteomes" id="UP000046395"/>
    </source>
</evidence>
<dbReference type="Proteomes" id="UP000046395">
    <property type="component" value="Unassembled WGS sequence"/>
</dbReference>
<reference evidence="3" key="1">
    <citation type="submission" date="2019-12" db="UniProtKB">
        <authorList>
            <consortium name="WormBaseParasite"/>
        </authorList>
    </citation>
    <scope>IDENTIFICATION</scope>
</reference>
<accession>A0A5S6R4X6</accession>
<evidence type="ECO:0000256" key="1">
    <source>
        <dbReference type="SAM" id="MobiDB-lite"/>
    </source>
</evidence>
<dbReference type="WBParaSite" id="TMUE_3000014252.1">
    <property type="protein sequence ID" value="TMUE_3000014252.1"/>
    <property type="gene ID" value="WBGene00292237"/>
</dbReference>
<evidence type="ECO:0000313" key="3">
    <source>
        <dbReference type="WBParaSite" id="TMUE_3000014252.1"/>
    </source>
</evidence>
<feature type="compositionally biased region" description="Polar residues" evidence="1">
    <location>
        <begin position="13"/>
        <end position="26"/>
    </location>
</feature>
<dbReference type="AlphaFoldDB" id="A0A5S6R4X6"/>
<sequence>MPKRSQKIPLASTPASIGQSDAQNRSSEGEEAVPEASSSEGKEDLYRNLKRYVDKLREKYAELVSNAFPETMSNQAVTDLLN</sequence>
<protein>
    <submittedName>
        <fullName evidence="3">Uncharacterized protein</fullName>
    </submittedName>
</protein>
<name>A0A5S6R4X6_TRIMR</name>
<proteinExistence type="predicted"/>
<feature type="region of interest" description="Disordered" evidence="1">
    <location>
        <begin position="1"/>
        <end position="44"/>
    </location>
</feature>
<organism evidence="2 3">
    <name type="scientific">Trichuris muris</name>
    <name type="common">Mouse whipworm</name>
    <dbReference type="NCBI Taxonomy" id="70415"/>
    <lineage>
        <taxon>Eukaryota</taxon>
        <taxon>Metazoa</taxon>
        <taxon>Ecdysozoa</taxon>
        <taxon>Nematoda</taxon>
        <taxon>Enoplea</taxon>
        <taxon>Dorylaimia</taxon>
        <taxon>Trichinellida</taxon>
        <taxon>Trichuridae</taxon>
        <taxon>Trichuris</taxon>
    </lineage>
</organism>